<feature type="transmembrane region" description="Helical" evidence="6">
    <location>
        <begin position="143"/>
        <end position="163"/>
    </location>
</feature>
<keyword evidence="5" id="KW-0675">Receptor</keyword>
<feature type="transmembrane region" description="Helical" evidence="6">
    <location>
        <begin position="281"/>
        <end position="302"/>
    </location>
</feature>
<dbReference type="Proteomes" id="UP000694845">
    <property type="component" value="Unplaced"/>
</dbReference>
<evidence type="ECO:0000256" key="1">
    <source>
        <dbReference type="ARBA" id="ARBA00004370"/>
    </source>
</evidence>
<feature type="transmembrane region" description="Helical" evidence="6">
    <location>
        <begin position="183"/>
        <end position="210"/>
    </location>
</feature>
<gene>
    <name evidence="9" type="primary">LOC110974882</name>
</gene>
<dbReference type="GO" id="GO:0004930">
    <property type="term" value="F:G protein-coupled receptor activity"/>
    <property type="evidence" value="ECO:0007669"/>
    <property type="project" value="UniProtKB-KW"/>
</dbReference>
<keyword evidence="3 6" id="KW-1133">Transmembrane helix</keyword>
<protein>
    <submittedName>
        <fullName evidence="9">Neuropeptides capa receptor-like</fullName>
    </submittedName>
</protein>
<evidence type="ECO:0000313" key="9">
    <source>
        <dbReference type="RefSeq" id="XP_022082506.1"/>
    </source>
</evidence>
<evidence type="ECO:0000256" key="3">
    <source>
        <dbReference type="ARBA" id="ARBA00022989"/>
    </source>
</evidence>
<dbReference type="CDD" id="cd00637">
    <property type="entry name" value="7tm_classA_rhodopsin-like"/>
    <property type="match status" value="1"/>
</dbReference>
<organism evidence="8 9">
    <name type="scientific">Acanthaster planci</name>
    <name type="common">Crown-of-thorns starfish</name>
    <dbReference type="NCBI Taxonomy" id="133434"/>
    <lineage>
        <taxon>Eukaryota</taxon>
        <taxon>Metazoa</taxon>
        <taxon>Echinodermata</taxon>
        <taxon>Eleutherozoa</taxon>
        <taxon>Asterozoa</taxon>
        <taxon>Asteroidea</taxon>
        <taxon>Valvatacea</taxon>
        <taxon>Valvatida</taxon>
        <taxon>Acanthasteridae</taxon>
        <taxon>Acanthaster</taxon>
    </lineage>
</organism>
<dbReference type="RefSeq" id="XP_022082506.1">
    <property type="nucleotide sequence ID" value="XM_022226814.1"/>
</dbReference>
<dbReference type="InterPro" id="IPR017452">
    <property type="entry name" value="GPCR_Rhodpsn_7TM"/>
</dbReference>
<feature type="transmembrane region" description="Helical" evidence="6">
    <location>
        <begin position="70"/>
        <end position="92"/>
    </location>
</feature>
<evidence type="ECO:0000313" key="8">
    <source>
        <dbReference type="Proteomes" id="UP000694845"/>
    </source>
</evidence>
<evidence type="ECO:0000256" key="4">
    <source>
        <dbReference type="ARBA" id="ARBA00023136"/>
    </source>
</evidence>
<dbReference type="PROSITE" id="PS00237">
    <property type="entry name" value="G_PROTEIN_RECEP_F1_1"/>
    <property type="match status" value="1"/>
</dbReference>
<dbReference type="SMART" id="SM01381">
    <property type="entry name" value="7TM_GPCR_Srsx"/>
    <property type="match status" value="1"/>
</dbReference>
<proteinExistence type="inferred from homology"/>
<dbReference type="GeneID" id="110974882"/>
<sequence length="331" mass="37479">MTTDIGTTVTSLPDDGSHLASPSWLIPAYLVVAITGVIGNSLVIIILVSVREMRSTATNLLILHQSVIDLTSAVLMLVVLFSEAILAADYIMPMSACRVWFSRYPVWSCFMVSTINLMALTLERYHAILRPLHHRTVCSPGRVIKFFPFCWVAGFVLLSYLIVMSDVYYGRYCLLARFEGQGVQQVIGVLTVIFFYLIPLSVMVFTYSSILREVKRKWRMTSPENDNQNPRAETGTQLRLEKNILKVLALVVVVYAICWSPNQILYLYFSLGGHLDFAGHFYHWTVVMVTCNMSINPIVYALKYHQFRDGFVKVFCRQGCRASVNVSDVSE</sequence>
<comment type="subcellular location">
    <subcellularLocation>
        <location evidence="1">Membrane</location>
    </subcellularLocation>
</comment>
<dbReference type="PANTHER" id="PTHR45698:SF1">
    <property type="entry name" value="TRACE AMINE-ASSOCIATED RECEPTOR 13C-LIKE"/>
    <property type="match status" value="1"/>
</dbReference>
<dbReference type="PRINTS" id="PR00237">
    <property type="entry name" value="GPCRRHODOPSN"/>
</dbReference>
<keyword evidence="4 6" id="KW-0472">Membrane</keyword>
<dbReference type="InterPro" id="IPR000276">
    <property type="entry name" value="GPCR_Rhodpsn"/>
</dbReference>
<feature type="transmembrane region" description="Helical" evidence="6">
    <location>
        <begin position="26"/>
        <end position="50"/>
    </location>
</feature>
<keyword evidence="5" id="KW-0297">G-protein coupled receptor</keyword>
<dbReference type="KEGG" id="aplc:110974882"/>
<keyword evidence="5" id="KW-0807">Transducer</keyword>
<dbReference type="OrthoDB" id="6086428at2759"/>
<feature type="transmembrane region" description="Helical" evidence="6">
    <location>
        <begin position="104"/>
        <end position="122"/>
    </location>
</feature>
<dbReference type="OMA" id="CFMVSTI"/>
<evidence type="ECO:0000256" key="6">
    <source>
        <dbReference type="SAM" id="Phobius"/>
    </source>
</evidence>
<accession>A0A8B7XR90</accession>
<dbReference type="AlphaFoldDB" id="A0A8B7XR90"/>
<keyword evidence="2 5" id="KW-0812">Transmembrane</keyword>
<evidence type="ECO:0000256" key="5">
    <source>
        <dbReference type="RuleBase" id="RU000688"/>
    </source>
</evidence>
<evidence type="ECO:0000256" key="2">
    <source>
        <dbReference type="ARBA" id="ARBA00022692"/>
    </source>
</evidence>
<keyword evidence="8" id="KW-1185">Reference proteome</keyword>
<name>A0A8B7XR90_ACAPL</name>
<dbReference type="SUPFAM" id="SSF81321">
    <property type="entry name" value="Family A G protein-coupled receptor-like"/>
    <property type="match status" value="1"/>
</dbReference>
<comment type="similarity">
    <text evidence="5">Belongs to the G-protein coupled receptor 1 family.</text>
</comment>
<dbReference type="PROSITE" id="PS50262">
    <property type="entry name" value="G_PROTEIN_RECEP_F1_2"/>
    <property type="match status" value="1"/>
</dbReference>
<dbReference type="GO" id="GO:0016020">
    <property type="term" value="C:membrane"/>
    <property type="evidence" value="ECO:0007669"/>
    <property type="project" value="UniProtKB-SubCell"/>
</dbReference>
<dbReference type="PANTHER" id="PTHR45698">
    <property type="entry name" value="TRACE AMINE-ASSOCIATED RECEPTOR 19N-RELATED"/>
    <property type="match status" value="1"/>
</dbReference>
<evidence type="ECO:0000259" key="7">
    <source>
        <dbReference type="PROSITE" id="PS50262"/>
    </source>
</evidence>
<feature type="domain" description="G-protein coupled receptors family 1 profile" evidence="7">
    <location>
        <begin position="39"/>
        <end position="300"/>
    </location>
</feature>
<dbReference type="Gene3D" id="1.20.1070.10">
    <property type="entry name" value="Rhodopsin 7-helix transmembrane proteins"/>
    <property type="match status" value="1"/>
</dbReference>
<dbReference type="Pfam" id="PF00001">
    <property type="entry name" value="7tm_1"/>
    <property type="match status" value="1"/>
</dbReference>
<feature type="transmembrane region" description="Helical" evidence="6">
    <location>
        <begin position="247"/>
        <end position="269"/>
    </location>
</feature>
<reference evidence="9" key="1">
    <citation type="submission" date="2025-08" db="UniProtKB">
        <authorList>
            <consortium name="RefSeq"/>
        </authorList>
    </citation>
    <scope>IDENTIFICATION</scope>
</reference>